<dbReference type="InterPro" id="IPR040756">
    <property type="entry name" value="Peptidase_M61_N"/>
</dbReference>
<dbReference type="Pfam" id="PF05299">
    <property type="entry name" value="Peptidase_M61"/>
    <property type="match status" value="1"/>
</dbReference>
<proteinExistence type="predicted"/>
<dbReference type="SUPFAM" id="SSF55486">
    <property type="entry name" value="Metalloproteases ('zincins'), catalytic domain"/>
    <property type="match status" value="1"/>
</dbReference>
<dbReference type="InterPro" id="IPR027268">
    <property type="entry name" value="Peptidase_M4/M1_CTD_sf"/>
</dbReference>
<dbReference type="AlphaFoldDB" id="A0A316FXW2"/>
<name>A0A316FXW2_9GAMM</name>
<dbReference type="SUPFAM" id="SSF50156">
    <property type="entry name" value="PDZ domain-like"/>
    <property type="match status" value="1"/>
</dbReference>
<protein>
    <submittedName>
        <fullName evidence="2">Putative metalloprotease with PDZ domain</fullName>
    </submittedName>
</protein>
<dbReference type="Gene3D" id="2.30.42.10">
    <property type="match status" value="1"/>
</dbReference>
<dbReference type="InterPro" id="IPR007963">
    <property type="entry name" value="Peptidase_M61_catalytic"/>
</dbReference>
<gene>
    <name evidence="2" type="ORF">C8D97_10376</name>
</gene>
<evidence type="ECO:0000313" key="2">
    <source>
        <dbReference type="EMBL" id="PWK53253.1"/>
    </source>
</evidence>
<dbReference type="SMART" id="SM00228">
    <property type="entry name" value="PDZ"/>
    <property type="match status" value="1"/>
</dbReference>
<feature type="domain" description="PDZ" evidence="1">
    <location>
        <begin position="500"/>
        <end position="573"/>
    </location>
</feature>
<organism evidence="2 3">
    <name type="scientific">Pleionea mediterranea</name>
    <dbReference type="NCBI Taxonomy" id="523701"/>
    <lineage>
        <taxon>Bacteria</taxon>
        <taxon>Pseudomonadati</taxon>
        <taxon>Pseudomonadota</taxon>
        <taxon>Gammaproteobacteria</taxon>
        <taxon>Oceanospirillales</taxon>
        <taxon>Pleioneaceae</taxon>
        <taxon>Pleionea</taxon>
    </lineage>
</organism>
<dbReference type="InterPro" id="IPR001478">
    <property type="entry name" value="PDZ"/>
</dbReference>
<keyword evidence="2" id="KW-0482">Metalloprotease</keyword>
<dbReference type="EMBL" id="QGGU01000003">
    <property type="protein sequence ID" value="PWK53253.1"/>
    <property type="molecule type" value="Genomic_DNA"/>
</dbReference>
<dbReference type="GO" id="GO:0006508">
    <property type="term" value="P:proteolysis"/>
    <property type="evidence" value="ECO:0007669"/>
    <property type="project" value="UniProtKB-KW"/>
</dbReference>
<dbReference type="PIRSF" id="PIRSF016493">
    <property type="entry name" value="Glycyl_aminpptds"/>
    <property type="match status" value="1"/>
</dbReference>
<dbReference type="Gene3D" id="1.10.390.10">
    <property type="entry name" value="Neutral Protease Domain 2"/>
    <property type="match status" value="1"/>
</dbReference>
<dbReference type="Proteomes" id="UP000245790">
    <property type="component" value="Unassembled WGS sequence"/>
</dbReference>
<accession>A0A316FXW2</accession>
<keyword evidence="2" id="KW-0645">Protease</keyword>
<dbReference type="GO" id="GO:0008237">
    <property type="term" value="F:metallopeptidase activity"/>
    <property type="evidence" value="ECO:0007669"/>
    <property type="project" value="UniProtKB-KW"/>
</dbReference>
<dbReference type="InterPro" id="IPR024191">
    <property type="entry name" value="Peptidase_M61"/>
</dbReference>
<keyword evidence="2" id="KW-0378">Hydrolase</keyword>
<dbReference type="InterPro" id="IPR036034">
    <property type="entry name" value="PDZ_sf"/>
</dbReference>
<evidence type="ECO:0000259" key="1">
    <source>
        <dbReference type="SMART" id="SM00228"/>
    </source>
</evidence>
<evidence type="ECO:0000313" key="3">
    <source>
        <dbReference type="Proteomes" id="UP000245790"/>
    </source>
</evidence>
<comment type="caution">
    <text evidence="2">The sequence shown here is derived from an EMBL/GenBank/DDBJ whole genome shotgun (WGS) entry which is preliminary data.</text>
</comment>
<sequence length="606" mass="68380">MTNKKLVTEFPVCYQVWIEDAAAHIFRVRLTLSDAKKYQLLQLPDWIPGSYMIRDFARNIVSISAKDSSGSDLEIKKLSKSKWQVLNTPGLISVDILVYAWDLSVRGAHLDQTHTFFNGTSLFLEPVELSDSPCALMIYRPAFEYAKKWSIATSMPEYSDSKVNPIDDNLWGYYCCEDYSTLIDHPVEIAELTTCEFDVKGVPHQVALYGKHNADLDRLAADLKKICEWQINLFGELPGCVKKYVFLVTVLGNGYGGLEHRSSTALHCSRQDLPTANMTKMTDDYIGFLTLCSHEYFHTWNIKQIKPEAFMPYGLQSESYTQQLWIFEGFTSYYEDRVAYMSGVIDQKQYLQLVSEIVTRVHRGSGRLLQSAAESSFDAWTRFYKQDQNAPNAIVSYYAKGKLIALCLDILIRQASNNKHCLDHVMQYLWNNYGVKQIGLKEQALEQIITDEFGLDLKEFFNDAVYSTKELPLDNCLNLAGVNLEWYTTSSYKNMTAKEPGSDVNLAATVKSNPLGAELVSVYHGGTAHLAGLSTGDIVIAIDGIKVDAASIESCISQYKVADEITIHAFRRDELMVHNVKLPPAEKNTCQLIASDSLESAQVKWL</sequence>
<dbReference type="RefSeq" id="WP_109762360.1">
    <property type="nucleotide sequence ID" value="NZ_QGGU01000003.1"/>
</dbReference>
<dbReference type="OrthoDB" id="9778516at2"/>
<reference evidence="2 3" key="1">
    <citation type="submission" date="2018-05" db="EMBL/GenBank/DDBJ databases">
        <title>Genomic Encyclopedia of Type Strains, Phase IV (KMG-IV): sequencing the most valuable type-strain genomes for metagenomic binning, comparative biology and taxonomic classification.</title>
        <authorList>
            <person name="Goeker M."/>
        </authorList>
    </citation>
    <scope>NUCLEOTIDE SEQUENCE [LARGE SCALE GENOMIC DNA]</scope>
    <source>
        <strain evidence="2 3">DSM 25350</strain>
    </source>
</reference>
<keyword evidence="3" id="KW-1185">Reference proteome</keyword>
<dbReference type="Pfam" id="PF17899">
    <property type="entry name" value="Peptidase_M61_N"/>
    <property type="match status" value="1"/>
</dbReference>
<dbReference type="Gene3D" id="2.60.40.3650">
    <property type="match status" value="1"/>
</dbReference>